<reference evidence="1" key="1">
    <citation type="submission" date="2020-07" db="EMBL/GenBank/DDBJ databases">
        <title>Faecal carriage and genetic characterization of CTX-M-1/9/1-producing Escherichia coli from healthy humans in Hangzhou, China.</title>
        <authorList>
            <person name="Chen J."/>
        </authorList>
    </citation>
    <scope>NUCLEOTIDE SEQUENCE</scope>
    <source>
        <strain evidence="1">197</strain>
        <plasmid evidence="1">pM-64-197</plasmid>
    </source>
</reference>
<proteinExistence type="predicted"/>
<protein>
    <submittedName>
        <fullName evidence="1">Uncharacterized protein</fullName>
    </submittedName>
</protein>
<sequence>MAGFAALSESITMAKLTRAQEHDLRRAIYDLERGIAYLRHPKTAVCYRHDYPATTTSAYSSHDGKTSLSPVCIDYGSNIVGLYHALETLKEFVAAHRKQ</sequence>
<accession>A0A7U0K7E5</accession>
<dbReference type="EMBL" id="MT773672">
    <property type="protein sequence ID" value="QQW38222.1"/>
    <property type="molecule type" value="Genomic_DNA"/>
</dbReference>
<name>A0A7U0K7E5_ECOLX</name>
<geneLocation type="plasmid" evidence="1">
    <name>pM-64-197</name>
</geneLocation>
<organism evidence="1">
    <name type="scientific">Escherichia coli</name>
    <dbReference type="NCBI Taxonomy" id="562"/>
    <lineage>
        <taxon>Bacteria</taxon>
        <taxon>Pseudomonadati</taxon>
        <taxon>Pseudomonadota</taxon>
        <taxon>Gammaproteobacteria</taxon>
        <taxon>Enterobacterales</taxon>
        <taxon>Enterobacteriaceae</taxon>
        <taxon>Escherichia</taxon>
    </lineage>
</organism>
<dbReference type="RefSeq" id="WP_128111727.1">
    <property type="nucleotide sequence ID" value="NZ_CABHFL010000009.1"/>
</dbReference>
<keyword evidence="1" id="KW-0614">Plasmid</keyword>
<evidence type="ECO:0000313" key="1">
    <source>
        <dbReference type="EMBL" id="QQW38222.1"/>
    </source>
</evidence>
<dbReference type="AlphaFoldDB" id="A0A7U0K7E5"/>